<feature type="compositionally biased region" description="Basic and acidic residues" evidence="1">
    <location>
        <begin position="158"/>
        <end position="202"/>
    </location>
</feature>
<feature type="region of interest" description="Disordered" evidence="1">
    <location>
        <begin position="139"/>
        <end position="225"/>
    </location>
</feature>
<evidence type="ECO:0000259" key="3">
    <source>
        <dbReference type="Pfam" id="PF21277"/>
    </source>
</evidence>
<dbReference type="Pfam" id="PF21277">
    <property type="entry name" value="T6SS_VgrG3-like_C"/>
    <property type="match status" value="1"/>
</dbReference>
<dbReference type="SUPFAM" id="SSF55166">
    <property type="entry name" value="Hedgehog/DD-peptidase"/>
    <property type="match status" value="1"/>
</dbReference>
<feature type="compositionally biased region" description="Basic and acidic residues" evidence="1">
    <location>
        <begin position="882"/>
        <end position="894"/>
    </location>
</feature>
<protein>
    <submittedName>
        <fullName evidence="4">Peptidase</fullName>
    </submittedName>
</protein>
<dbReference type="InterPro" id="IPR009045">
    <property type="entry name" value="Zn_M74/Hedgehog-like"/>
</dbReference>
<evidence type="ECO:0000259" key="2">
    <source>
        <dbReference type="Pfam" id="PF02557"/>
    </source>
</evidence>
<evidence type="ECO:0000256" key="1">
    <source>
        <dbReference type="SAM" id="MobiDB-lite"/>
    </source>
</evidence>
<name>A0A8S5UG46_9CAUD</name>
<reference evidence="4" key="1">
    <citation type="journal article" date="2021" name="Proc. Natl. Acad. Sci. U.S.A.">
        <title>A Catalog of Tens of Thousands of Viruses from Human Metagenomes Reveals Hidden Associations with Chronic Diseases.</title>
        <authorList>
            <person name="Tisza M.J."/>
            <person name="Buck C.B."/>
        </authorList>
    </citation>
    <scope>NUCLEOTIDE SEQUENCE</scope>
    <source>
        <strain evidence="4">Ctshb19</strain>
    </source>
</reference>
<feature type="compositionally biased region" description="Polar residues" evidence="1">
    <location>
        <begin position="898"/>
        <end position="916"/>
    </location>
</feature>
<dbReference type="GO" id="GO:0006508">
    <property type="term" value="P:proteolysis"/>
    <property type="evidence" value="ECO:0007669"/>
    <property type="project" value="InterPro"/>
</dbReference>
<proteinExistence type="predicted"/>
<feature type="compositionally biased region" description="Basic and acidic residues" evidence="1">
    <location>
        <begin position="819"/>
        <end position="836"/>
    </location>
</feature>
<feature type="region of interest" description="Disordered" evidence="1">
    <location>
        <begin position="746"/>
        <end position="852"/>
    </location>
</feature>
<feature type="compositionally biased region" description="Basic and acidic residues" evidence="1">
    <location>
        <begin position="749"/>
        <end position="769"/>
    </location>
</feature>
<feature type="compositionally biased region" description="Basic residues" evidence="1">
    <location>
        <begin position="203"/>
        <end position="216"/>
    </location>
</feature>
<dbReference type="Pfam" id="PF02557">
    <property type="entry name" value="VanY"/>
    <property type="match status" value="1"/>
</dbReference>
<feature type="domain" description="Type VI secretion system spike protein VgrG3-like C-terminal" evidence="3">
    <location>
        <begin position="326"/>
        <end position="514"/>
    </location>
</feature>
<dbReference type="EMBL" id="BK016086">
    <property type="protein sequence ID" value="DAF93404.1"/>
    <property type="molecule type" value="Genomic_DNA"/>
</dbReference>
<feature type="compositionally biased region" description="Low complexity" evidence="1">
    <location>
        <begin position="795"/>
        <end position="804"/>
    </location>
</feature>
<feature type="region of interest" description="Disordered" evidence="1">
    <location>
        <begin position="13"/>
        <end position="84"/>
    </location>
</feature>
<dbReference type="Gene3D" id="3.30.1380.10">
    <property type="match status" value="1"/>
</dbReference>
<feature type="compositionally biased region" description="Polar residues" evidence="1">
    <location>
        <begin position="70"/>
        <end position="84"/>
    </location>
</feature>
<dbReference type="GO" id="GO:0008233">
    <property type="term" value="F:peptidase activity"/>
    <property type="evidence" value="ECO:0007669"/>
    <property type="project" value="InterPro"/>
</dbReference>
<accession>A0A8S5UG46</accession>
<dbReference type="InterPro" id="IPR003709">
    <property type="entry name" value="VanY-like_core_dom"/>
</dbReference>
<dbReference type="CDD" id="cd14814">
    <property type="entry name" value="Peptidase_M15"/>
    <property type="match status" value="1"/>
</dbReference>
<dbReference type="InterPro" id="IPR049073">
    <property type="entry name" value="T6SS_VgrG3-like_C"/>
</dbReference>
<feature type="region of interest" description="Disordered" evidence="1">
    <location>
        <begin position="1136"/>
        <end position="1164"/>
    </location>
</feature>
<organism evidence="4">
    <name type="scientific">Myoviridae sp. ctshb19</name>
    <dbReference type="NCBI Taxonomy" id="2825194"/>
    <lineage>
        <taxon>Viruses</taxon>
        <taxon>Duplodnaviria</taxon>
        <taxon>Heunggongvirae</taxon>
        <taxon>Uroviricota</taxon>
        <taxon>Caudoviricetes</taxon>
    </lineage>
</organism>
<feature type="region of interest" description="Disordered" evidence="1">
    <location>
        <begin position="866"/>
        <end position="946"/>
    </location>
</feature>
<feature type="compositionally biased region" description="Acidic residues" evidence="1">
    <location>
        <begin position="808"/>
        <end position="818"/>
    </location>
</feature>
<feature type="domain" description="D-alanyl-D-alanine carboxypeptidase-like core" evidence="2">
    <location>
        <begin position="623"/>
        <end position="695"/>
    </location>
</feature>
<sequence length="1187" mass="127170">MAALEELNEIVAKHGAANAERAPQRRLARETTPRLMQHAHVQRDDDVQLSGQRKHSYAKSGPKNADHQKNPPTVKTQASHDSQTDAIDGQTQVIRTQVMASQKQSNLLQQQSGLMQDQLAATRDVSDVMHRLADYLQRQMSKPEPKIQESKGNTYEGEFTRVNEKEVAAQQARDRRQSVLDELREKRREQQRERARNQERDKRGRFKRNTPRRGPKLQRVGGGSLLDGIGGRIGGGLGRMAAGSMLPLLTLGVGLFGGKVIDAMRENYTFEKSDSNMFSRGWQNTKDWLDDHKPGDPNNTVLDQMTAKSKGTNVALGQEAMTKDFGAISKKFESGNRGVGTISTGKGDNGGVSYGAHQLSTKTGSMTNFLRSAEGAKYYNEFRGLNPGTAEFNKKYKEVADRDGKGMEQAQTAFIKRENYNPVVSWFEKQYGVDINKRSRAVQEAFFSVATQYGPSKAKGVMGDAFGNRDISKMDDAEFITRIQETRASTVEERFKSSSAETKASIYKRAGEEKVALLAMLNEERQGPGSAAQVGSGIGSQYSQKMIGQFGGTPTGGQTAPAANGTVGVMAMPKGGATSTGAGDEAGGGTAADLLAPAGGALYSLGVKHTRPNDNKVNMAGLNEKFKQAFYTMVGDWVQNNGGTVCNVASAFRTRAEQEVLWIKYGRNTKRVARPGTSRHESGFAIDIDRNSASAMEGAGLFKKYGFHRPLSNEPWHVEMIGAGKGGGTPTTTAANVSPQLMQNAAAQEMDKAAEATVNKAEENTKGLEKTWSQKINEKGGKPPSDSETGGTTPAAEANGAKAKAGLEEEEEEEEVDEKEASPEPGDENKEIKKEVMPPTVDVMSGQETTRTPEQQALYEQYLKQANGDPRGVPDSVANPRTDADRQRDRDELRNNPYGGQSVTTAPVSQGTGTWSQRNGQRAGGGGGYTSGEYGQRARPYSQTQTGRAITGAATKIGSVYGMGSFGTMAPGVFKGMRKVDGKVNEVLNKVPGLRELMRLPGMPRIPSISSGLPSFGNIVTGVADRAAGFFGGNDAPVTTPASERPRIMNGQRVTYDGPAITSTDQIGKTSLNAEVPAMSPASPTYYNNDAPVVTKSAGAQVNTMAAPTQATAMPAPEKIERNAFDGVQKVSLASSDVPMGGGAAPAASSNGPSSGGGAAKNDMPSIEDAPAIMDEYGLLFVNMAMV</sequence>
<evidence type="ECO:0000313" key="4">
    <source>
        <dbReference type="EMBL" id="DAF93404.1"/>
    </source>
</evidence>